<feature type="non-terminal residue" evidence="2">
    <location>
        <position position="1"/>
    </location>
</feature>
<feature type="region of interest" description="Disordered" evidence="1">
    <location>
        <begin position="300"/>
        <end position="321"/>
    </location>
</feature>
<feature type="compositionally biased region" description="Polar residues" evidence="1">
    <location>
        <begin position="19"/>
        <end position="32"/>
    </location>
</feature>
<proteinExistence type="predicted"/>
<comment type="caution">
    <text evidence="2">The sequence shown here is derived from an EMBL/GenBank/DDBJ whole genome shotgun (WGS) entry which is preliminary data.</text>
</comment>
<dbReference type="OrthoDB" id="10446140at2759"/>
<sequence>YLNHHSLPPLPATPIPKTSYPQHLSHPSTLQPKPTPHVNPTQPPKPLSSQPKPKSQSGELERSSAFFRIDSKAFSLAFDGGRIDSYAIHERQGQFHGSIRVGRLGLDWIIACFADLYHWNFQKQHFFKSLRENSKLLEITSRSNKGGIFVEIFEYHHGARWGCPRVPEGTKIGGWALFGMRLRDHFLGNTTYGLEKKVVDGGDEFEKTVDMQKSQVWKKLKVHEIKGSDLRFVKQFPNITNQIHKSESLGGFDFTKKSSKASVSTTGKSVRLSHLKWTQAHLNLKISVDLVGEGKRAVSWGKTQPNVSGTSQAQAQHTTTR</sequence>
<evidence type="ECO:0000313" key="3">
    <source>
        <dbReference type="Proteomes" id="UP000737018"/>
    </source>
</evidence>
<protein>
    <submittedName>
        <fullName evidence="2">Uncharacterized protein</fullName>
    </submittedName>
</protein>
<feature type="region of interest" description="Disordered" evidence="1">
    <location>
        <begin position="1"/>
        <end position="61"/>
    </location>
</feature>
<feature type="compositionally biased region" description="Pro residues" evidence="1">
    <location>
        <begin position="33"/>
        <end position="46"/>
    </location>
</feature>
<organism evidence="2 3">
    <name type="scientific">Castanea mollissima</name>
    <name type="common">Chinese chestnut</name>
    <dbReference type="NCBI Taxonomy" id="60419"/>
    <lineage>
        <taxon>Eukaryota</taxon>
        <taxon>Viridiplantae</taxon>
        <taxon>Streptophyta</taxon>
        <taxon>Embryophyta</taxon>
        <taxon>Tracheophyta</taxon>
        <taxon>Spermatophyta</taxon>
        <taxon>Magnoliopsida</taxon>
        <taxon>eudicotyledons</taxon>
        <taxon>Gunneridae</taxon>
        <taxon>Pentapetalae</taxon>
        <taxon>rosids</taxon>
        <taxon>fabids</taxon>
        <taxon>Fagales</taxon>
        <taxon>Fagaceae</taxon>
        <taxon>Castanea</taxon>
    </lineage>
</organism>
<name>A0A8J4QAE5_9ROSI</name>
<feature type="compositionally biased region" description="Low complexity" evidence="1">
    <location>
        <begin position="47"/>
        <end position="57"/>
    </location>
</feature>
<dbReference type="Proteomes" id="UP000737018">
    <property type="component" value="Unassembled WGS sequence"/>
</dbReference>
<gene>
    <name evidence="2" type="ORF">CMV_027413</name>
</gene>
<dbReference type="AlphaFoldDB" id="A0A8J4QAE5"/>
<dbReference type="EMBL" id="JRKL02009519">
    <property type="protein sequence ID" value="KAF3946308.1"/>
    <property type="molecule type" value="Genomic_DNA"/>
</dbReference>
<accession>A0A8J4QAE5</accession>
<feature type="compositionally biased region" description="Polar residues" evidence="1">
    <location>
        <begin position="301"/>
        <end position="321"/>
    </location>
</feature>
<evidence type="ECO:0000256" key="1">
    <source>
        <dbReference type="SAM" id="MobiDB-lite"/>
    </source>
</evidence>
<keyword evidence="3" id="KW-1185">Reference proteome</keyword>
<evidence type="ECO:0000313" key="2">
    <source>
        <dbReference type="EMBL" id="KAF3946308.1"/>
    </source>
</evidence>
<reference evidence="2" key="1">
    <citation type="submission" date="2020-03" db="EMBL/GenBank/DDBJ databases">
        <title>Castanea mollissima Vanexum genome sequencing.</title>
        <authorList>
            <person name="Staton M."/>
        </authorList>
    </citation>
    <scope>NUCLEOTIDE SEQUENCE</scope>
    <source>
        <tissue evidence="2">Leaf</tissue>
    </source>
</reference>